<feature type="domain" description="Nudix hydrolase" evidence="11">
    <location>
        <begin position="127"/>
        <end position="254"/>
    </location>
</feature>
<keyword evidence="12" id="KW-0328">Glycosyltransferase</keyword>
<dbReference type="Pfam" id="PF00293">
    <property type="entry name" value="NUDIX"/>
    <property type="match status" value="1"/>
</dbReference>
<dbReference type="GO" id="GO:0046872">
    <property type="term" value="F:metal ion binding"/>
    <property type="evidence" value="ECO:0007669"/>
    <property type="project" value="UniProtKB-KW"/>
</dbReference>
<dbReference type="NCBIfam" id="NF001299">
    <property type="entry name" value="PRK00241.1"/>
    <property type="match status" value="1"/>
</dbReference>
<sequence length="262" mass="30440">MKYWFIFYKDNIILKKEGNTYNIPFAEKSPIPIYSWTHIMDITPTGNGYKVKAFSINTAIINDSQYEMCKLRESFYKLSKELYIKAGKCYELLYWDQNTAFCGICGGIMKMNTNISKRCTNCGKEFWPQLSTAVIVLVQRGEEVLLVHSRNFKTNFYGLIAGFVETGETLEEAAHREVLEETGIRIKNLRYFSSQPWPYPCGLMVGFFAEYDSGRLHLQKSELSKGHWFSKNNLPTIPEPLSIARIMIDNWLKNKKENKKQN</sequence>
<dbReference type="InterPro" id="IPR020476">
    <property type="entry name" value="Nudix_hydrolase"/>
</dbReference>
<dbReference type="PANTHER" id="PTHR42904:SF6">
    <property type="entry name" value="NAD-CAPPED RNA HYDROLASE NUDT12"/>
    <property type="match status" value="1"/>
</dbReference>
<evidence type="ECO:0000313" key="13">
    <source>
        <dbReference type="Proteomes" id="UP000029614"/>
    </source>
</evidence>
<keyword evidence="13" id="KW-1185">Reference proteome</keyword>
<comment type="caution">
    <text evidence="12">The sequence shown here is derived from an EMBL/GenBank/DDBJ whole genome shotgun (WGS) entry which is preliminary data.</text>
</comment>
<dbReference type="GO" id="GO:0035529">
    <property type="term" value="F:NADH pyrophosphatase activity"/>
    <property type="evidence" value="ECO:0007669"/>
    <property type="project" value="TreeGrafter"/>
</dbReference>
<dbReference type="FunFam" id="3.90.79.10:FF:000051">
    <property type="entry name" value="Probable NADH pyrophosphatase"/>
    <property type="match status" value="1"/>
</dbReference>
<evidence type="ECO:0000256" key="8">
    <source>
        <dbReference type="ARBA" id="ARBA00023027"/>
    </source>
</evidence>
<dbReference type="AlphaFoldDB" id="A0A096C7M7"/>
<dbReference type="CDD" id="cd03429">
    <property type="entry name" value="NUDIX_NADH_pyrophosphatase_Nudt13"/>
    <property type="match status" value="1"/>
</dbReference>
<dbReference type="Gene3D" id="3.90.79.10">
    <property type="entry name" value="Nucleoside Triphosphate Pyrophosphohydrolase"/>
    <property type="match status" value="1"/>
</dbReference>
<comment type="cofactor">
    <cofactor evidence="2">
        <name>Zn(2+)</name>
        <dbReference type="ChEBI" id="CHEBI:29105"/>
    </cofactor>
</comment>
<dbReference type="InterPro" id="IPR015797">
    <property type="entry name" value="NUDIX_hydrolase-like_dom_sf"/>
</dbReference>
<organism evidence="12 13">
    <name type="scientific">Prevotella amnii DNF00058</name>
    <dbReference type="NCBI Taxonomy" id="1401066"/>
    <lineage>
        <taxon>Bacteria</taxon>
        <taxon>Pseudomonadati</taxon>
        <taxon>Bacteroidota</taxon>
        <taxon>Bacteroidia</taxon>
        <taxon>Bacteroidales</taxon>
        <taxon>Prevotellaceae</taxon>
        <taxon>Prevotella</taxon>
    </lineage>
</organism>
<reference evidence="12 13" key="1">
    <citation type="submission" date="2014-07" db="EMBL/GenBank/DDBJ databases">
        <authorList>
            <person name="McCorrison J."/>
            <person name="Sanka R."/>
            <person name="Torralba M."/>
            <person name="Gillis M."/>
            <person name="Haft D.H."/>
            <person name="Methe B."/>
            <person name="Sutton G."/>
            <person name="Nelson K.E."/>
        </authorList>
    </citation>
    <scope>NUCLEOTIDE SEQUENCE [LARGE SCALE GENOMIC DNA]</scope>
    <source>
        <strain evidence="12 13">DNF00058</strain>
    </source>
</reference>
<dbReference type="Proteomes" id="UP000029614">
    <property type="component" value="Unassembled WGS sequence"/>
</dbReference>
<evidence type="ECO:0000256" key="7">
    <source>
        <dbReference type="ARBA" id="ARBA00022842"/>
    </source>
</evidence>
<dbReference type="InterPro" id="IPR020084">
    <property type="entry name" value="NUDIX_hydrolase_CS"/>
</dbReference>
<keyword evidence="12" id="KW-0808">Transferase</keyword>
<dbReference type="GO" id="GO:0019677">
    <property type="term" value="P:NAD+ catabolic process"/>
    <property type="evidence" value="ECO:0007669"/>
    <property type="project" value="TreeGrafter"/>
</dbReference>
<dbReference type="SUPFAM" id="SSF55811">
    <property type="entry name" value="Nudix"/>
    <property type="match status" value="1"/>
</dbReference>
<evidence type="ECO:0000256" key="2">
    <source>
        <dbReference type="ARBA" id="ARBA00001947"/>
    </source>
</evidence>
<dbReference type="Gene3D" id="3.90.79.20">
    <property type="match status" value="1"/>
</dbReference>
<dbReference type="GO" id="GO:0016757">
    <property type="term" value="F:glycosyltransferase activity"/>
    <property type="evidence" value="ECO:0007669"/>
    <property type="project" value="UniProtKB-KW"/>
</dbReference>
<dbReference type="EC" id="3.6.1.22" evidence="4"/>
<dbReference type="PROSITE" id="PS51462">
    <property type="entry name" value="NUDIX"/>
    <property type="match status" value="1"/>
</dbReference>
<dbReference type="InterPro" id="IPR049734">
    <property type="entry name" value="NudC-like_C"/>
</dbReference>
<keyword evidence="6 10" id="KW-0378">Hydrolase</keyword>
<keyword evidence="5" id="KW-0479">Metal-binding</keyword>
<evidence type="ECO:0000256" key="5">
    <source>
        <dbReference type="ARBA" id="ARBA00022723"/>
    </source>
</evidence>
<dbReference type="EMBL" id="JRNU01000060">
    <property type="protein sequence ID" value="KGF50927.1"/>
    <property type="molecule type" value="Genomic_DNA"/>
</dbReference>
<dbReference type="PANTHER" id="PTHR42904">
    <property type="entry name" value="NUDIX HYDROLASE, NUDC SUBFAMILY"/>
    <property type="match status" value="1"/>
</dbReference>
<keyword evidence="8" id="KW-0520">NAD</keyword>
<evidence type="ECO:0000256" key="6">
    <source>
        <dbReference type="ARBA" id="ARBA00022801"/>
    </source>
</evidence>
<dbReference type="PRINTS" id="PR00502">
    <property type="entry name" value="NUDIXFAMILY"/>
</dbReference>
<comment type="catalytic activity">
    <reaction evidence="9">
        <text>a 5'-end NAD(+)-phospho-ribonucleoside in mRNA + H2O = a 5'-end phospho-adenosine-phospho-ribonucleoside in mRNA + beta-nicotinamide D-ribonucleotide + 2 H(+)</text>
        <dbReference type="Rhea" id="RHEA:60876"/>
        <dbReference type="Rhea" id="RHEA-COMP:15698"/>
        <dbReference type="Rhea" id="RHEA-COMP:15719"/>
        <dbReference type="ChEBI" id="CHEBI:14649"/>
        <dbReference type="ChEBI" id="CHEBI:15377"/>
        <dbReference type="ChEBI" id="CHEBI:15378"/>
        <dbReference type="ChEBI" id="CHEBI:144029"/>
        <dbReference type="ChEBI" id="CHEBI:144051"/>
    </reaction>
    <physiologicalReaction direction="left-to-right" evidence="9">
        <dbReference type="Rhea" id="RHEA:60877"/>
    </physiologicalReaction>
</comment>
<dbReference type="InterPro" id="IPR000086">
    <property type="entry name" value="NUDIX_hydrolase_dom"/>
</dbReference>
<evidence type="ECO:0000256" key="10">
    <source>
        <dbReference type="RuleBase" id="RU003476"/>
    </source>
</evidence>
<dbReference type="GO" id="GO:0006742">
    <property type="term" value="P:NADP+ catabolic process"/>
    <property type="evidence" value="ECO:0007669"/>
    <property type="project" value="TreeGrafter"/>
</dbReference>
<protein>
    <recommendedName>
        <fullName evidence="4">NAD(+) diphosphatase</fullName>
        <ecNumber evidence="4">3.6.1.22</ecNumber>
    </recommendedName>
</protein>
<evidence type="ECO:0000256" key="4">
    <source>
        <dbReference type="ARBA" id="ARBA00012381"/>
    </source>
</evidence>
<dbReference type="OrthoDB" id="9787476at2"/>
<comment type="similarity">
    <text evidence="3">Belongs to the Nudix hydrolase family. NudC subfamily.</text>
</comment>
<comment type="cofactor">
    <cofactor evidence="1">
        <name>Mg(2+)</name>
        <dbReference type="ChEBI" id="CHEBI:18420"/>
    </cofactor>
</comment>
<evidence type="ECO:0000256" key="3">
    <source>
        <dbReference type="ARBA" id="ARBA00009595"/>
    </source>
</evidence>
<dbReference type="GO" id="GO:0005829">
    <property type="term" value="C:cytosol"/>
    <property type="evidence" value="ECO:0007669"/>
    <property type="project" value="TreeGrafter"/>
</dbReference>
<evidence type="ECO:0000256" key="9">
    <source>
        <dbReference type="ARBA" id="ARBA00023679"/>
    </source>
</evidence>
<name>A0A096C7M7_9BACT</name>
<keyword evidence="7" id="KW-0460">Magnesium</keyword>
<gene>
    <name evidence="12" type="ORF">HMPREF9302_09270</name>
</gene>
<proteinExistence type="inferred from homology"/>
<dbReference type="RefSeq" id="WP_036856737.1">
    <property type="nucleotide sequence ID" value="NZ_JRNU01000060.1"/>
</dbReference>
<evidence type="ECO:0000256" key="1">
    <source>
        <dbReference type="ARBA" id="ARBA00001946"/>
    </source>
</evidence>
<evidence type="ECO:0000313" key="12">
    <source>
        <dbReference type="EMBL" id="KGF50927.1"/>
    </source>
</evidence>
<evidence type="ECO:0000259" key="11">
    <source>
        <dbReference type="PROSITE" id="PS51462"/>
    </source>
</evidence>
<dbReference type="InterPro" id="IPR050241">
    <property type="entry name" value="NAD-cap_RNA_hydrolase_NudC"/>
</dbReference>
<accession>A0A096C7M7</accession>
<dbReference type="PROSITE" id="PS00893">
    <property type="entry name" value="NUDIX_BOX"/>
    <property type="match status" value="1"/>
</dbReference>